<name>A0AAW2U2V8_9LAMI</name>
<dbReference type="EMBL" id="JACGWN010000013">
    <property type="protein sequence ID" value="KAL0411444.1"/>
    <property type="molecule type" value="Genomic_DNA"/>
</dbReference>
<evidence type="ECO:0000313" key="2">
    <source>
        <dbReference type="EMBL" id="KAL0411444.1"/>
    </source>
</evidence>
<reference evidence="2" key="1">
    <citation type="submission" date="2020-06" db="EMBL/GenBank/DDBJ databases">
        <authorList>
            <person name="Li T."/>
            <person name="Hu X."/>
            <person name="Zhang T."/>
            <person name="Song X."/>
            <person name="Zhang H."/>
            <person name="Dai N."/>
            <person name="Sheng W."/>
            <person name="Hou X."/>
            <person name="Wei L."/>
        </authorList>
    </citation>
    <scope>NUCLEOTIDE SEQUENCE</scope>
    <source>
        <strain evidence="2">KEN1</strain>
        <tissue evidence="2">Leaf</tissue>
    </source>
</reference>
<proteinExistence type="predicted"/>
<protein>
    <submittedName>
        <fullName evidence="2">Uncharacterized protein</fullName>
    </submittedName>
</protein>
<reference evidence="2" key="2">
    <citation type="journal article" date="2024" name="Plant">
        <title>Genomic evolution and insights into agronomic trait innovations of Sesamum species.</title>
        <authorList>
            <person name="Miao H."/>
            <person name="Wang L."/>
            <person name="Qu L."/>
            <person name="Liu H."/>
            <person name="Sun Y."/>
            <person name="Le M."/>
            <person name="Wang Q."/>
            <person name="Wei S."/>
            <person name="Zheng Y."/>
            <person name="Lin W."/>
            <person name="Duan Y."/>
            <person name="Cao H."/>
            <person name="Xiong S."/>
            <person name="Wang X."/>
            <person name="Wei L."/>
            <person name="Li C."/>
            <person name="Ma Q."/>
            <person name="Ju M."/>
            <person name="Zhao R."/>
            <person name="Li G."/>
            <person name="Mu C."/>
            <person name="Tian Q."/>
            <person name="Mei H."/>
            <person name="Zhang T."/>
            <person name="Gao T."/>
            <person name="Zhang H."/>
        </authorList>
    </citation>
    <scope>NUCLEOTIDE SEQUENCE</scope>
    <source>
        <strain evidence="2">KEN1</strain>
    </source>
</reference>
<evidence type="ECO:0000256" key="1">
    <source>
        <dbReference type="SAM" id="MobiDB-lite"/>
    </source>
</evidence>
<comment type="caution">
    <text evidence="2">The sequence shown here is derived from an EMBL/GenBank/DDBJ whole genome shotgun (WGS) entry which is preliminary data.</text>
</comment>
<feature type="region of interest" description="Disordered" evidence="1">
    <location>
        <begin position="148"/>
        <end position="175"/>
    </location>
</feature>
<organism evidence="2">
    <name type="scientific">Sesamum latifolium</name>
    <dbReference type="NCBI Taxonomy" id="2727402"/>
    <lineage>
        <taxon>Eukaryota</taxon>
        <taxon>Viridiplantae</taxon>
        <taxon>Streptophyta</taxon>
        <taxon>Embryophyta</taxon>
        <taxon>Tracheophyta</taxon>
        <taxon>Spermatophyta</taxon>
        <taxon>Magnoliopsida</taxon>
        <taxon>eudicotyledons</taxon>
        <taxon>Gunneridae</taxon>
        <taxon>Pentapetalae</taxon>
        <taxon>asterids</taxon>
        <taxon>lamiids</taxon>
        <taxon>Lamiales</taxon>
        <taxon>Pedaliaceae</taxon>
        <taxon>Sesamum</taxon>
    </lineage>
</organism>
<sequence>MKLCKDFDGDALAKLVYNEANEVDRIKHEETMAKLRRDFNFNEFYALASKVLDHGDVDSMESLSKLKKKWMESLGEEHSNIVSSSRVLSPVTEHIVTPFHSLPPPPMRLPRRCIPLRLEAPLPLKNYENSAMVEQKNMASALQEEMEAPNKEMGSPIKEGDLGNQRKNPLPNLNKDGARIVEQRVVADRVCKWK</sequence>
<dbReference type="AlphaFoldDB" id="A0AAW2U2V8"/>
<gene>
    <name evidence="2" type="ORF">Slati_3734100</name>
</gene>
<accession>A0AAW2U2V8</accession>